<dbReference type="EMBL" id="RWJN01000237">
    <property type="protein sequence ID" value="TCD64411.1"/>
    <property type="molecule type" value="Genomic_DNA"/>
</dbReference>
<reference evidence="1 2" key="1">
    <citation type="submission" date="2018-11" db="EMBL/GenBank/DDBJ databases">
        <title>Genome assembly of Steccherinum ochraceum LE-BIN_3174, the white-rot fungus of the Steccherinaceae family (The Residual Polyporoid clade, Polyporales, Basidiomycota).</title>
        <authorList>
            <person name="Fedorova T.V."/>
            <person name="Glazunova O.A."/>
            <person name="Landesman E.O."/>
            <person name="Moiseenko K.V."/>
            <person name="Psurtseva N.V."/>
            <person name="Savinova O.S."/>
            <person name="Shakhova N.V."/>
            <person name="Tyazhelova T.V."/>
            <person name="Vasina D.V."/>
        </authorList>
    </citation>
    <scope>NUCLEOTIDE SEQUENCE [LARGE SCALE GENOMIC DNA]</scope>
    <source>
        <strain evidence="1 2">LE-BIN_3174</strain>
    </source>
</reference>
<keyword evidence="2" id="KW-1185">Reference proteome</keyword>
<dbReference type="Proteomes" id="UP000292702">
    <property type="component" value="Unassembled WGS sequence"/>
</dbReference>
<dbReference type="AlphaFoldDB" id="A0A4R0R9D1"/>
<name>A0A4R0R9D1_9APHY</name>
<accession>A0A4R0R9D1</accession>
<evidence type="ECO:0000313" key="1">
    <source>
        <dbReference type="EMBL" id="TCD64411.1"/>
    </source>
</evidence>
<feature type="non-terminal residue" evidence="1">
    <location>
        <position position="455"/>
    </location>
</feature>
<sequence length="455" mass="51924">MNIVSSRTLTTSRSLIEFRTPCAIVANHRTTTVTSMPLPETIESQREESEDAIQAPSGERDLNALSPIECLPNELLGHIFVFAQQLQPRRFGRLPLPYWLSHVCSQWRELVLGMPVLWSTIYTCSTVSGMSPRIRAEWGSPQLEEPDIPDISTSQLQHLSLYGFCIPWSTNPFPKSLTTLSIEEFWFFDLSNRNLWQDLFNALEGLSQLVELELAWRVLPKGLEDSHDSVLPTIESTISFPQLDVVRLEGPVLTCTYLLEHFVTPLSTRLSLAIYDEEVDSAFIPRLLASFTSITNIERELGPFILDVSITRITVWHIDKVVPSFGDRFDAPRDEHVTIWMAAIDEGDDDGILTERMFEMCAYPWVQGAREINISYEYTSSNETFWQPVLRATSHLQSIRCDEMRFRTLPSLLGAPVPPCDTFLVPSLSKLRVPLSTMMRSEDEDRWPVEQQIKD</sequence>
<dbReference type="Gene3D" id="1.20.1280.50">
    <property type="match status" value="1"/>
</dbReference>
<dbReference type="STRING" id="92696.A0A4R0R9D1"/>
<gene>
    <name evidence="1" type="ORF">EIP91_004092</name>
</gene>
<dbReference type="OrthoDB" id="3266451at2759"/>
<proteinExistence type="predicted"/>
<evidence type="ECO:0000313" key="2">
    <source>
        <dbReference type="Proteomes" id="UP000292702"/>
    </source>
</evidence>
<organism evidence="1 2">
    <name type="scientific">Steccherinum ochraceum</name>
    <dbReference type="NCBI Taxonomy" id="92696"/>
    <lineage>
        <taxon>Eukaryota</taxon>
        <taxon>Fungi</taxon>
        <taxon>Dikarya</taxon>
        <taxon>Basidiomycota</taxon>
        <taxon>Agaricomycotina</taxon>
        <taxon>Agaricomycetes</taxon>
        <taxon>Polyporales</taxon>
        <taxon>Steccherinaceae</taxon>
        <taxon>Steccherinum</taxon>
    </lineage>
</organism>
<comment type="caution">
    <text evidence="1">The sequence shown here is derived from an EMBL/GenBank/DDBJ whole genome shotgun (WGS) entry which is preliminary data.</text>
</comment>
<protein>
    <submittedName>
        <fullName evidence="1">Uncharacterized protein</fullName>
    </submittedName>
</protein>